<evidence type="ECO:0000313" key="1">
    <source>
        <dbReference type="EMBL" id="KIM89651.1"/>
    </source>
</evidence>
<dbReference type="HOGENOM" id="CLU_2923439_0_0_1"/>
<gene>
    <name evidence="1" type="ORF">PILCRDRAFT_812472</name>
</gene>
<dbReference type="AlphaFoldDB" id="A0A0C3GG89"/>
<sequence length="61" mass="6955">MNTSFEQAHGRSVTSKRQDPVARHLCVKHGYLLPRVTMLAMKQITPWLVLQFPCYGVWLGG</sequence>
<reference evidence="2" key="2">
    <citation type="submission" date="2015-01" db="EMBL/GenBank/DDBJ databases">
        <title>Evolutionary Origins and Diversification of the Mycorrhizal Mutualists.</title>
        <authorList>
            <consortium name="DOE Joint Genome Institute"/>
            <consortium name="Mycorrhizal Genomics Consortium"/>
            <person name="Kohler A."/>
            <person name="Kuo A."/>
            <person name="Nagy L.G."/>
            <person name="Floudas D."/>
            <person name="Copeland A."/>
            <person name="Barry K.W."/>
            <person name="Cichocki N."/>
            <person name="Veneault-Fourrey C."/>
            <person name="LaButti K."/>
            <person name="Lindquist E.A."/>
            <person name="Lipzen A."/>
            <person name="Lundell T."/>
            <person name="Morin E."/>
            <person name="Murat C."/>
            <person name="Riley R."/>
            <person name="Ohm R."/>
            <person name="Sun H."/>
            <person name="Tunlid A."/>
            <person name="Henrissat B."/>
            <person name="Grigoriev I.V."/>
            <person name="Hibbett D.S."/>
            <person name="Martin F."/>
        </authorList>
    </citation>
    <scope>NUCLEOTIDE SEQUENCE [LARGE SCALE GENOMIC DNA]</scope>
    <source>
        <strain evidence="2">F 1598</strain>
    </source>
</reference>
<proteinExistence type="predicted"/>
<dbReference type="Proteomes" id="UP000054166">
    <property type="component" value="Unassembled WGS sequence"/>
</dbReference>
<accession>A0A0C3GG89</accession>
<evidence type="ECO:0000313" key="2">
    <source>
        <dbReference type="Proteomes" id="UP000054166"/>
    </source>
</evidence>
<dbReference type="InParanoid" id="A0A0C3GG89"/>
<reference evidence="1 2" key="1">
    <citation type="submission" date="2014-04" db="EMBL/GenBank/DDBJ databases">
        <authorList>
            <consortium name="DOE Joint Genome Institute"/>
            <person name="Kuo A."/>
            <person name="Tarkka M."/>
            <person name="Buscot F."/>
            <person name="Kohler A."/>
            <person name="Nagy L.G."/>
            <person name="Floudas D."/>
            <person name="Copeland A."/>
            <person name="Barry K.W."/>
            <person name="Cichocki N."/>
            <person name="Veneault-Fourrey C."/>
            <person name="LaButti K."/>
            <person name="Lindquist E.A."/>
            <person name="Lipzen A."/>
            <person name="Lundell T."/>
            <person name="Morin E."/>
            <person name="Murat C."/>
            <person name="Sun H."/>
            <person name="Tunlid A."/>
            <person name="Henrissat B."/>
            <person name="Grigoriev I.V."/>
            <person name="Hibbett D.S."/>
            <person name="Martin F."/>
            <person name="Nordberg H.P."/>
            <person name="Cantor M.N."/>
            <person name="Hua S.X."/>
        </authorList>
    </citation>
    <scope>NUCLEOTIDE SEQUENCE [LARGE SCALE GENOMIC DNA]</scope>
    <source>
        <strain evidence="1 2">F 1598</strain>
    </source>
</reference>
<dbReference type="EMBL" id="KN832974">
    <property type="protein sequence ID" value="KIM89651.1"/>
    <property type="molecule type" value="Genomic_DNA"/>
</dbReference>
<keyword evidence="2" id="KW-1185">Reference proteome</keyword>
<name>A0A0C3GG89_PILCF</name>
<organism evidence="1 2">
    <name type="scientific">Piloderma croceum (strain F 1598)</name>
    <dbReference type="NCBI Taxonomy" id="765440"/>
    <lineage>
        <taxon>Eukaryota</taxon>
        <taxon>Fungi</taxon>
        <taxon>Dikarya</taxon>
        <taxon>Basidiomycota</taxon>
        <taxon>Agaricomycotina</taxon>
        <taxon>Agaricomycetes</taxon>
        <taxon>Agaricomycetidae</taxon>
        <taxon>Atheliales</taxon>
        <taxon>Atheliaceae</taxon>
        <taxon>Piloderma</taxon>
    </lineage>
</organism>
<protein>
    <submittedName>
        <fullName evidence="1">Uncharacterized protein</fullName>
    </submittedName>
</protein>